<keyword evidence="3" id="KW-0326">Glycosidase</keyword>
<dbReference type="GO" id="GO:0005975">
    <property type="term" value="P:carbohydrate metabolic process"/>
    <property type="evidence" value="ECO:0007669"/>
    <property type="project" value="InterPro"/>
</dbReference>
<dbReference type="OrthoDB" id="9762066at2"/>
<dbReference type="Pfam" id="PF02836">
    <property type="entry name" value="Glyco_hydro_2_C"/>
    <property type="match status" value="1"/>
</dbReference>
<dbReference type="InterPro" id="IPR017853">
    <property type="entry name" value="GH"/>
</dbReference>
<dbReference type="PANTHER" id="PTHR42732">
    <property type="entry name" value="BETA-GALACTOSIDASE"/>
    <property type="match status" value="1"/>
</dbReference>
<comment type="caution">
    <text evidence="9">The sequence shown here is derived from an EMBL/GenBank/DDBJ whole genome shotgun (WGS) entry which is preliminary data.</text>
</comment>
<dbReference type="InterPro" id="IPR006102">
    <property type="entry name" value="Ig-like_GH2"/>
</dbReference>
<dbReference type="Pfam" id="PF18565">
    <property type="entry name" value="Glyco_hydro2_C5"/>
    <property type="match status" value="1"/>
</dbReference>
<dbReference type="EMBL" id="SNYJ01000001">
    <property type="protein sequence ID" value="TDQ42624.1"/>
    <property type="molecule type" value="Genomic_DNA"/>
</dbReference>
<dbReference type="RefSeq" id="WP_133578468.1">
    <property type="nucleotide sequence ID" value="NZ_SNYJ01000001.1"/>
</dbReference>
<evidence type="ECO:0000259" key="8">
    <source>
        <dbReference type="Pfam" id="PF18565"/>
    </source>
</evidence>
<dbReference type="InterPro" id="IPR040605">
    <property type="entry name" value="Glyco_hydro2_dom5"/>
</dbReference>
<evidence type="ECO:0000259" key="5">
    <source>
        <dbReference type="Pfam" id="PF02836"/>
    </source>
</evidence>
<feature type="domain" description="Glycosyl hydrolases family 2 sugar binding" evidence="6">
    <location>
        <begin position="65"/>
        <end position="155"/>
    </location>
</feature>
<feature type="domain" description="Glycoside hydrolase family 2 immunoglobulin-like beta-sandwich" evidence="4">
    <location>
        <begin position="172"/>
        <end position="274"/>
    </location>
</feature>
<dbReference type="Gene3D" id="2.60.120.260">
    <property type="entry name" value="Galactose-binding domain-like"/>
    <property type="match status" value="1"/>
</dbReference>
<evidence type="ECO:0000256" key="3">
    <source>
        <dbReference type="ARBA" id="ARBA00023295"/>
    </source>
</evidence>
<dbReference type="InterPro" id="IPR036156">
    <property type="entry name" value="Beta-gal/glucu_dom_sf"/>
</dbReference>
<organism evidence="9 10">
    <name type="scientific">Aureibacillus halotolerans</name>
    <dbReference type="NCBI Taxonomy" id="1508390"/>
    <lineage>
        <taxon>Bacteria</taxon>
        <taxon>Bacillati</taxon>
        <taxon>Bacillota</taxon>
        <taxon>Bacilli</taxon>
        <taxon>Bacillales</taxon>
        <taxon>Bacillaceae</taxon>
        <taxon>Aureibacillus</taxon>
    </lineage>
</organism>
<reference evidence="9 10" key="1">
    <citation type="submission" date="2019-03" db="EMBL/GenBank/DDBJ databases">
        <title>Genomic Encyclopedia of Type Strains, Phase IV (KMG-IV): sequencing the most valuable type-strain genomes for metagenomic binning, comparative biology and taxonomic classification.</title>
        <authorList>
            <person name="Goeker M."/>
        </authorList>
    </citation>
    <scope>NUCLEOTIDE SEQUENCE [LARGE SCALE GENOMIC DNA]</scope>
    <source>
        <strain evidence="9 10">DSM 28697</strain>
    </source>
</reference>
<keyword evidence="10" id="KW-1185">Reference proteome</keyword>
<feature type="domain" description="Glycoside hydrolase family 2" evidence="8">
    <location>
        <begin position="668"/>
        <end position="769"/>
    </location>
</feature>
<proteinExistence type="inferred from homology"/>
<feature type="domain" description="DUF4982" evidence="7">
    <location>
        <begin position="600"/>
        <end position="654"/>
    </location>
</feature>
<sequence>MSNKSLKVNIDKGWKFVQDDVTDAYNQQFDDRGWEMLDVPHDWSIGGDFHHQHPSGTAGGFLPGGIGWYRKKLDVSHVKAGQRVHIHFDGVFHRSTVYLNGQEVGTRPNGYVSFIYDLTPFIDLNDENVIAVKVDNSDQPNCRWHSGSGIYRHVWLSVHDPLHIDHYGTSVTTPKVTADVAEVSVQTVIVNHSDSSRTYTLRTSVNQKQDEAAIEAREQEATILPGEKQTLTQRFLIHTPDLWSPEKPALYETVNEVMENGQSIEVQNTTFGIRSIRFSSTNGFFLNEQSMKLKGINLHHDAGCLGAAVPERALERRLQIAKEMGCNSVRCSHNIPAPEMLEMCDRMGFLVIDEAFDKWTGGGYGDDFNDWWERDLKAMLERDRNHPCIFLWSVGNEVENQGSPESVNILKMLVDYVHEFEPTRLVTCALRLPHEMSDHEGIIENILSMADQMDVLSLNYMEPWYDEFKARRPELVIIGSETFPHFRSKRDFFRAYDVKNPWFDVVENDYVVGQYLWTLFDYIGESPKWPSKGWASSIIDTCGFRKPTSYFHQSVWSDKPMVHIAIYNDAMPMPLEKTLWNWPKMCSHWNLPHLESHLARLVTFTNCEKVELWLNGNKFNEKWLSDYPDAMMTWYVPYVPGVIKAVGFQNGKPVSEHELKTAGEADQIVMEPDRTSITADGNDIVHVDVSIADRDGIVVPDADQLITFSIKGEGKIIGVDNGNLDSHERFKGNQRSAYRGKCLVIVQSTSQSGSIALIASASGVLSAKTTIQSNAVTSAQIGVSEHQYV</sequence>
<accession>A0A4R6UHJ6</accession>
<gene>
    <name evidence="9" type="ORF">EV213_10152</name>
</gene>
<evidence type="ECO:0000313" key="9">
    <source>
        <dbReference type="EMBL" id="TDQ42624.1"/>
    </source>
</evidence>
<dbReference type="Gene3D" id="2.60.40.10">
    <property type="entry name" value="Immunoglobulins"/>
    <property type="match status" value="3"/>
</dbReference>
<dbReference type="InterPro" id="IPR013783">
    <property type="entry name" value="Ig-like_fold"/>
</dbReference>
<evidence type="ECO:0000313" key="10">
    <source>
        <dbReference type="Proteomes" id="UP000295632"/>
    </source>
</evidence>
<dbReference type="InterPro" id="IPR051913">
    <property type="entry name" value="GH2_Domain-Containing"/>
</dbReference>
<dbReference type="Proteomes" id="UP000295632">
    <property type="component" value="Unassembled WGS sequence"/>
</dbReference>
<dbReference type="Gene3D" id="3.20.20.80">
    <property type="entry name" value="Glycosidases"/>
    <property type="match status" value="1"/>
</dbReference>
<comment type="similarity">
    <text evidence="1">Belongs to the glycosyl hydrolase 2 family.</text>
</comment>
<dbReference type="SUPFAM" id="SSF49785">
    <property type="entry name" value="Galactose-binding domain-like"/>
    <property type="match status" value="1"/>
</dbReference>
<dbReference type="GO" id="GO:0004553">
    <property type="term" value="F:hydrolase activity, hydrolyzing O-glycosyl compounds"/>
    <property type="evidence" value="ECO:0007669"/>
    <property type="project" value="InterPro"/>
</dbReference>
<evidence type="ECO:0000259" key="6">
    <source>
        <dbReference type="Pfam" id="PF02837"/>
    </source>
</evidence>
<dbReference type="SUPFAM" id="SSF51445">
    <property type="entry name" value="(Trans)glycosidases"/>
    <property type="match status" value="1"/>
</dbReference>
<dbReference type="SUPFAM" id="SSF49303">
    <property type="entry name" value="beta-Galactosidase/glucuronidase domain"/>
    <property type="match status" value="1"/>
</dbReference>
<dbReference type="InterPro" id="IPR006103">
    <property type="entry name" value="Glyco_hydro_2_cat"/>
</dbReference>
<dbReference type="PROSITE" id="PS00608">
    <property type="entry name" value="GLYCOSYL_HYDROL_F2_2"/>
    <property type="match status" value="1"/>
</dbReference>
<dbReference type="InterPro" id="IPR032311">
    <property type="entry name" value="DUF4982"/>
</dbReference>
<evidence type="ECO:0000259" key="4">
    <source>
        <dbReference type="Pfam" id="PF00703"/>
    </source>
</evidence>
<dbReference type="Pfam" id="PF00703">
    <property type="entry name" value="Glyco_hydro_2"/>
    <property type="match status" value="1"/>
</dbReference>
<evidence type="ECO:0000256" key="1">
    <source>
        <dbReference type="ARBA" id="ARBA00007401"/>
    </source>
</evidence>
<keyword evidence="2" id="KW-0378">Hydrolase</keyword>
<name>A0A4R6UHJ6_9BACI</name>
<dbReference type="PRINTS" id="PR00132">
    <property type="entry name" value="GLHYDRLASE2"/>
</dbReference>
<evidence type="ECO:0000259" key="7">
    <source>
        <dbReference type="Pfam" id="PF16355"/>
    </source>
</evidence>
<dbReference type="Pfam" id="PF02837">
    <property type="entry name" value="Glyco_hydro_2_N"/>
    <property type="match status" value="1"/>
</dbReference>
<dbReference type="InterPro" id="IPR006101">
    <property type="entry name" value="Glyco_hydro_2"/>
</dbReference>
<dbReference type="Pfam" id="PF16355">
    <property type="entry name" value="DUF4982"/>
    <property type="match status" value="1"/>
</dbReference>
<dbReference type="InterPro" id="IPR008979">
    <property type="entry name" value="Galactose-bd-like_sf"/>
</dbReference>
<evidence type="ECO:0000256" key="2">
    <source>
        <dbReference type="ARBA" id="ARBA00022801"/>
    </source>
</evidence>
<feature type="domain" description="Glycoside hydrolase family 2 catalytic" evidence="5">
    <location>
        <begin position="283"/>
        <end position="468"/>
    </location>
</feature>
<dbReference type="PANTHER" id="PTHR42732:SF1">
    <property type="entry name" value="BETA-MANNOSIDASE"/>
    <property type="match status" value="1"/>
</dbReference>
<protein>
    <submittedName>
        <fullName evidence="9">Beta-galactosidase</fullName>
    </submittedName>
</protein>
<dbReference type="AlphaFoldDB" id="A0A4R6UHJ6"/>
<dbReference type="InterPro" id="IPR023232">
    <property type="entry name" value="Glyco_hydro_2_AS"/>
</dbReference>
<dbReference type="InterPro" id="IPR006104">
    <property type="entry name" value="Glyco_hydro_2_N"/>
</dbReference>